<dbReference type="PANTHER" id="PTHR43792">
    <property type="entry name" value="GNAT FAMILY, PUTATIVE (AFU_ORTHOLOGUE AFUA_3G00765)-RELATED-RELATED"/>
    <property type="match status" value="1"/>
</dbReference>
<dbReference type="Gene3D" id="3.40.630.30">
    <property type="match status" value="1"/>
</dbReference>
<evidence type="ECO:0000313" key="3">
    <source>
        <dbReference type="Proteomes" id="UP000656881"/>
    </source>
</evidence>
<dbReference type="PROSITE" id="PS51186">
    <property type="entry name" value="GNAT"/>
    <property type="match status" value="1"/>
</dbReference>
<dbReference type="PANTHER" id="PTHR43792:SF16">
    <property type="entry name" value="N-ACETYLTRANSFERASE DOMAIN-CONTAINING PROTEIN"/>
    <property type="match status" value="1"/>
</dbReference>
<evidence type="ECO:0000313" key="2">
    <source>
        <dbReference type="EMBL" id="GGO46329.1"/>
    </source>
</evidence>
<protein>
    <submittedName>
        <fullName evidence="2">GNAT family acetyltransferase</fullName>
    </submittedName>
</protein>
<organism evidence="2 3">
    <name type="scientific">Streptomyces lasiicapitis</name>
    <dbReference type="NCBI Taxonomy" id="1923961"/>
    <lineage>
        <taxon>Bacteria</taxon>
        <taxon>Bacillati</taxon>
        <taxon>Actinomycetota</taxon>
        <taxon>Actinomycetes</taxon>
        <taxon>Kitasatosporales</taxon>
        <taxon>Streptomycetaceae</taxon>
        <taxon>Streptomyces</taxon>
    </lineage>
</organism>
<dbReference type="Pfam" id="PF13302">
    <property type="entry name" value="Acetyltransf_3"/>
    <property type="match status" value="1"/>
</dbReference>
<sequence length="186" mass="21216">MFQTILRTERARLVPLSDEHREYQVELDADPEVMRYLGGTRTREQVEKKHRETLAEANQIPGLGYWAGFAEGDFVGYWILRAPDSDGQEPVEEQAELGFRLLRRFWRKGLAGEGSRELIRHGFEDLGLTRIFARASAANTASRATMTAVGLQCVREFHADPSYFPPGTDLRAVEYAITREQWGGRQ</sequence>
<accession>A0ABQ2M378</accession>
<dbReference type="EMBL" id="BMNG01000007">
    <property type="protein sequence ID" value="GGO46329.1"/>
    <property type="molecule type" value="Genomic_DNA"/>
</dbReference>
<comment type="caution">
    <text evidence="2">The sequence shown here is derived from an EMBL/GenBank/DDBJ whole genome shotgun (WGS) entry which is preliminary data.</text>
</comment>
<dbReference type="Proteomes" id="UP000656881">
    <property type="component" value="Unassembled WGS sequence"/>
</dbReference>
<dbReference type="InterPro" id="IPR000182">
    <property type="entry name" value="GNAT_dom"/>
</dbReference>
<dbReference type="SUPFAM" id="SSF55729">
    <property type="entry name" value="Acyl-CoA N-acyltransferases (Nat)"/>
    <property type="match status" value="1"/>
</dbReference>
<proteinExistence type="predicted"/>
<dbReference type="InterPro" id="IPR051531">
    <property type="entry name" value="N-acetyltransferase"/>
</dbReference>
<dbReference type="InterPro" id="IPR016181">
    <property type="entry name" value="Acyl_CoA_acyltransferase"/>
</dbReference>
<gene>
    <name evidence="2" type="ORF">GCM10012286_36990</name>
</gene>
<keyword evidence="3" id="KW-1185">Reference proteome</keyword>
<name>A0ABQ2M378_9ACTN</name>
<feature type="domain" description="N-acetyltransferase" evidence="1">
    <location>
        <begin position="9"/>
        <end position="180"/>
    </location>
</feature>
<reference evidence="3" key="1">
    <citation type="journal article" date="2019" name="Int. J. Syst. Evol. Microbiol.">
        <title>The Global Catalogue of Microorganisms (GCM) 10K type strain sequencing project: providing services to taxonomists for standard genome sequencing and annotation.</title>
        <authorList>
            <consortium name="The Broad Institute Genomics Platform"/>
            <consortium name="The Broad Institute Genome Sequencing Center for Infectious Disease"/>
            <person name="Wu L."/>
            <person name="Ma J."/>
        </authorList>
    </citation>
    <scope>NUCLEOTIDE SEQUENCE [LARGE SCALE GENOMIC DNA]</scope>
    <source>
        <strain evidence="3">CGMCC 4.7349</strain>
    </source>
</reference>
<evidence type="ECO:0000259" key="1">
    <source>
        <dbReference type="PROSITE" id="PS51186"/>
    </source>
</evidence>
<dbReference type="RefSeq" id="WP_189174783.1">
    <property type="nucleotide sequence ID" value="NZ_BMNG01000007.1"/>
</dbReference>